<keyword evidence="2" id="KW-0238">DNA-binding</keyword>
<dbReference type="RefSeq" id="WP_042233600.1">
    <property type="nucleotide sequence ID" value="NZ_CP026520.1"/>
</dbReference>
<dbReference type="PANTHER" id="PTHR30146">
    <property type="entry name" value="LACI-RELATED TRANSCRIPTIONAL REPRESSOR"/>
    <property type="match status" value="1"/>
</dbReference>
<dbReference type="InterPro" id="IPR046335">
    <property type="entry name" value="LacI/GalR-like_sensor"/>
</dbReference>
<dbReference type="Gene3D" id="3.40.50.2300">
    <property type="match status" value="2"/>
</dbReference>
<dbReference type="OrthoDB" id="2831239at2"/>
<dbReference type="SUPFAM" id="SSF47413">
    <property type="entry name" value="lambda repressor-like DNA-binding domains"/>
    <property type="match status" value="1"/>
</dbReference>
<dbReference type="PANTHER" id="PTHR30146:SF109">
    <property type="entry name" value="HTH-TYPE TRANSCRIPTIONAL REGULATOR GALS"/>
    <property type="match status" value="1"/>
</dbReference>
<sequence>MVTRKDVAKMAGVSEATVSRVFNNVGPMKESTKQKVLAAAKELNYHPNAVARSFALGKSGHIGLILPYVPKVHLFSTYYFSEILSGIGEGVRRHGCDMLVMFRSPHESVDYTEPYRSRKVDGCIFLGALDVPAQREGFRELDRQGMPFVLINQHYEGETYSVVDADHEQGCYEAVKHLLEGGYRRIAFLNGSPQYSNSADRLRGYYRALNEAGLAPEPELILEGNYSRTSGYAAAARIAELGGRVDAVFSSNDRMAVGLMQGLKERGIVPGEDLAIVGYDDSEAAKLSDPPLTSVYVPFFEMGLLAADALLKRINASPEEDEPPVSFHERLSTKLVVRASSNPRPGA</sequence>
<dbReference type="CDD" id="cd01392">
    <property type="entry name" value="HTH_LacI"/>
    <property type="match status" value="1"/>
</dbReference>
<dbReference type="EMBL" id="JAMDMJ010000042">
    <property type="protein sequence ID" value="MCY9599303.1"/>
    <property type="molecule type" value="Genomic_DNA"/>
</dbReference>
<dbReference type="Pfam" id="PF13377">
    <property type="entry name" value="Peripla_BP_3"/>
    <property type="match status" value="1"/>
</dbReference>
<evidence type="ECO:0000313" key="6">
    <source>
        <dbReference type="EMBL" id="QAV20939.1"/>
    </source>
</evidence>
<dbReference type="KEGG" id="pchi:PC41400_25920"/>
<dbReference type="CDD" id="cd06267">
    <property type="entry name" value="PBP1_LacI_sugar_binding-like"/>
    <property type="match status" value="1"/>
</dbReference>
<dbReference type="GeneID" id="95378231"/>
<evidence type="ECO:0000259" key="4">
    <source>
        <dbReference type="PROSITE" id="PS50932"/>
    </source>
</evidence>
<evidence type="ECO:0000313" key="7">
    <source>
        <dbReference type="Proteomes" id="UP000288943"/>
    </source>
</evidence>
<dbReference type="InterPro" id="IPR010982">
    <property type="entry name" value="Lambda_DNA-bd_dom_sf"/>
</dbReference>
<dbReference type="PRINTS" id="PR00036">
    <property type="entry name" value="HTHLACI"/>
</dbReference>
<evidence type="ECO:0000313" key="8">
    <source>
        <dbReference type="Proteomes" id="UP001527202"/>
    </source>
</evidence>
<reference evidence="5 8" key="2">
    <citation type="submission" date="2022-05" db="EMBL/GenBank/DDBJ databases">
        <title>Genome Sequencing of Bee-Associated Microbes.</title>
        <authorList>
            <person name="Dunlap C."/>
        </authorList>
    </citation>
    <scope>NUCLEOTIDE SEQUENCE [LARGE SCALE GENOMIC DNA]</scope>
    <source>
        <strain evidence="5 8">NRRL B-23120</strain>
    </source>
</reference>
<protein>
    <submittedName>
        <fullName evidence="6">LacI family transcriptional regulator</fullName>
    </submittedName>
</protein>
<evidence type="ECO:0000256" key="1">
    <source>
        <dbReference type="ARBA" id="ARBA00023015"/>
    </source>
</evidence>
<dbReference type="EMBL" id="CP026520">
    <property type="protein sequence ID" value="QAV20939.1"/>
    <property type="molecule type" value="Genomic_DNA"/>
</dbReference>
<dbReference type="GO" id="GO:0003700">
    <property type="term" value="F:DNA-binding transcription factor activity"/>
    <property type="evidence" value="ECO:0007669"/>
    <property type="project" value="TreeGrafter"/>
</dbReference>
<name>A0A410X2V2_9BACL</name>
<keyword evidence="3" id="KW-0804">Transcription</keyword>
<dbReference type="Proteomes" id="UP001527202">
    <property type="component" value="Unassembled WGS sequence"/>
</dbReference>
<gene>
    <name evidence="5" type="ORF">M5X16_26535</name>
    <name evidence="6" type="ORF">PC41400_25920</name>
</gene>
<dbReference type="Pfam" id="PF00356">
    <property type="entry name" value="LacI"/>
    <property type="match status" value="1"/>
</dbReference>
<evidence type="ECO:0000313" key="5">
    <source>
        <dbReference type="EMBL" id="MCY9599303.1"/>
    </source>
</evidence>
<dbReference type="Proteomes" id="UP000288943">
    <property type="component" value="Chromosome"/>
</dbReference>
<dbReference type="Gene3D" id="1.10.260.40">
    <property type="entry name" value="lambda repressor-like DNA-binding domains"/>
    <property type="match status" value="1"/>
</dbReference>
<dbReference type="GO" id="GO:0000976">
    <property type="term" value="F:transcription cis-regulatory region binding"/>
    <property type="evidence" value="ECO:0007669"/>
    <property type="project" value="TreeGrafter"/>
</dbReference>
<dbReference type="InterPro" id="IPR028082">
    <property type="entry name" value="Peripla_BP_I"/>
</dbReference>
<keyword evidence="8" id="KW-1185">Reference proteome</keyword>
<evidence type="ECO:0000256" key="3">
    <source>
        <dbReference type="ARBA" id="ARBA00023163"/>
    </source>
</evidence>
<organism evidence="6 7">
    <name type="scientific">Paenibacillus chitinolyticus</name>
    <dbReference type="NCBI Taxonomy" id="79263"/>
    <lineage>
        <taxon>Bacteria</taxon>
        <taxon>Bacillati</taxon>
        <taxon>Bacillota</taxon>
        <taxon>Bacilli</taxon>
        <taxon>Bacillales</taxon>
        <taxon>Paenibacillaceae</taxon>
        <taxon>Paenibacillus</taxon>
    </lineage>
</organism>
<proteinExistence type="predicted"/>
<evidence type="ECO:0000256" key="2">
    <source>
        <dbReference type="ARBA" id="ARBA00023125"/>
    </source>
</evidence>
<dbReference type="SMART" id="SM00354">
    <property type="entry name" value="HTH_LACI"/>
    <property type="match status" value="1"/>
</dbReference>
<dbReference type="AlphaFoldDB" id="A0A410X2V2"/>
<reference evidence="6 7" key="1">
    <citation type="submission" date="2018-01" db="EMBL/GenBank/DDBJ databases">
        <title>The whole genome sequencing and assembly of Paenibacillus chitinolyticus KCCM 41400 strain.</title>
        <authorList>
            <person name="Kim J.-Y."/>
            <person name="Park M.-K."/>
            <person name="Lee Y.-J."/>
            <person name="Yi H."/>
            <person name="Bahn Y.-S."/>
            <person name="Kim J.F."/>
            <person name="Lee D.-W."/>
        </authorList>
    </citation>
    <scope>NUCLEOTIDE SEQUENCE [LARGE SCALE GENOMIC DNA]</scope>
    <source>
        <strain evidence="6 7">KCCM 41400</strain>
    </source>
</reference>
<keyword evidence="1" id="KW-0805">Transcription regulation</keyword>
<accession>A0A410X2V2</accession>
<dbReference type="SUPFAM" id="SSF53822">
    <property type="entry name" value="Periplasmic binding protein-like I"/>
    <property type="match status" value="1"/>
</dbReference>
<dbReference type="PROSITE" id="PS50932">
    <property type="entry name" value="HTH_LACI_2"/>
    <property type="match status" value="1"/>
</dbReference>
<feature type="domain" description="HTH lacI-type" evidence="4">
    <location>
        <begin position="2"/>
        <end position="56"/>
    </location>
</feature>
<dbReference type="InterPro" id="IPR000843">
    <property type="entry name" value="HTH_LacI"/>
</dbReference>